<organism evidence="8 9">
    <name type="scientific">Deminuibacter soli</name>
    <dbReference type="NCBI Taxonomy" id="2291815"/>
    <lineage>
        <taxon>Bacteria</taxon>
        <taxon>Pseudomonadati</taxon>
        <taxon>Bacteroidota</taxon>
        <taxon>Chitinophagia</taxon>
        <taxon>Chitinophagales</taxon>
        <taxon>Chitinophagaceae</taxon>
        <taxon>Deminuibacter</taxon>
    </lineage>
</organism>
<evidence type="ECO:0000313" key="9">
    <source>
        <dbReference type="Proteomes" id="UP000261284"/>
    </source>
</evidence>
<reference evidence="8 9" key="1">
    <citation type="submission" date="2018-08" db="EMBL/GenBank/DDBJ databases">
        <title>Chitinophagaceae sp. K23C18032701, a novel bacterium isolated from forest soil.</title>
        <authorList>
            <person name="Wang C."/>
        </authorList>
    </citation>
    <scope>NUCLEOTIDE SEQUENCE [LARGE SCALE GENOMIC DNA]</scope>
    <source>
        <strain evidence="8 9">K23C18032701</strain>
    </source>
</reference>
<dbReference type="Pfam" id="PF05175">
    <property type="entry name" value="MTS"/>
    <property type="match status" value="1"/>
</dbReference>
<dbReference type="EMBL" id="QTJU01000002">
    <property type="protein sequence ID" value="RFM28810.1"/>
    <property type="molecule type" value="Genomic_DNA"/>
</dbReference>
<feature type="binding site" evidence="5">
    <location>
        <begin position="122"/>
        <end position="126"/>
    </location>
    <ligand>
        <name>S-adenosyl-L-methionine</name>
        <dbReference type="ChEBI" id="CHEBI:59789"/>
    </ligand>
</feature>
<dbReference type="CDD" id="cd02440">
    <property type="entry name" value="AdoMet_MTases"/>
    <property type="match status" value="1"/>
</dbReference>
<dbReference type="PANTHER" id="PTHR18895">
    <property type="entry name" value="HEMK METHYLTRANSFERASE"/>
    <property type="match status" value="1"/>
</dbReference>
<evidence type="ECO:0000256" key="5">
    <source>
        <dbReference type="HAMAP-Rule" id="MF_02126"/>
    </source>
</evidence>
<dbReference type="Pfam" id="PF17827">
    <property type="entry name" value="PrmC_N"/>
    <property type="match status" value="1"/>
</dbReference>
<dbReference type="GO" id="GO:0102559">
    <property type="term" value="F:peptide chain release factor N(5)-glutamine methyltransferase activity"/>
    <property type="evidence" value="ECO:0007669"/>
    <property type="project" value="UniProtKB-EC"/>
</dbReference>
<dbReference type="InterPro" id="IPR019874">
    <property type="entry name" value="RF_methyltr_PrmC"/>
</dbReference>
<feature type="domain" description="Release factor glutamine methyltransferase N-terminal" evidence="7">
    <location>
        <begin position="6"/>
        <end position="75"/>
    </location>
</feature>
<dbReference type="InterPro" id="IPR050320">
    <property type="entry name" value="N5-glutamine_MTase"/>
</dbReference>
<comment type="catalytic activity">
    <reaction evidence="4 5">
        <text>L-glutaminyl-[peptide chain release factor] + S-adenosyl-L-methionine = N(5)-methyl-L-glutaminyl-[peptide chain release factor] + S-adenosyl-L-homocysteine + H(+)</text>
        <dbReference type="Rhea" id="RHEA:42896"/>
        <dbReference type="Rhea" id="RHEA-COMP:10271"/>
        <dbReference type="Rhea" id="RHEA-COMP:10272"/>
        <dbReference type="ChEBI" id="CHEBI:15378"/>
        <dbReference type="ChEBI" id="CHEBI:30011"/>
        <dbReference type="ChEBI" id="CHEBI:57856"/>
        <dbReference type="ChEBI" id="CHEBI:59789"/>
        <dbReference type="ChEBI" id="CHEBI:61891"/>
        <dbReference type="EC" id="2.1.1.297"/>
    </reaction>
</comment>
<feature type="binding site" evidence="5">
    <location>
        <position position="145"/>
    </location>
    <ligand>
        <name>S-adenosyl-L-methionine</name>
        <dbReference type="ChEBI" id="CHEBI:59789"/>
    </ligand>
</feature>
<feature type="binding site" evidence="5">
    <location>
        <begin position="190"/>
        <end position="193"/>
    </location>
    <ligand>
        <name>substrate</name>
    </ligand>
</feature>
<gene>
    <name evidence="5 8" type="primary">prmC</name>
    <name evidence="8" type="ORF">DXN05_08530</name>
</gene>
<feature type="domain" description="Methyltransferase small" evidence="6">
    <location>
        <begin position="117"/>
        <end position="200"/>
    </location>
</feature>
<dbReference type="Gene3D" id="3.40.50.150">
    <property type="entry name" value="Vaccinia Virus protein VP39"/>
    <property type="match status" value="1"/>
</dbReference>
<dbReference type="PANTHER" id="PTHR18895:SF74">
    <property type="entry name" value="MTRF1L RELEASE FACTOR GLUTAMINE METHYLTRANSFERASE"/>
    <property type="match status" value="1"/>
</dbReference>
<dbReference type="Gene3D" id="1.10.8.10">
    <property type="entry name" value="DNA helicase RuvA subunit, C-terminal domain"/>
    <property type="match status" value="1"/>
</dbReference>
<dbReference type="HAMAP" id="MF_02126">
    <property type="entry name" value="RF_methyltr_PrmC"/>
    <property type="match status" value="1"/>
</dbReference>
<dbReference type="PROSITE" id="PS00092">
    <property type="entry name" value="N6_MTASE"/>
    <property type="match status" value="1"/>
</dbReference>
<evidence type="ECO:0000256" key="2">
    <source>
        <dbReference type="ARBA" id="ARBA00022679"/>
    </source>
</evidence>
<dbReference type="Proteomes" id="UP000261284">
    <property type="component" value="Unassembled WGS sequence"/>
</dbReference>
<dbReference type="OrthoDB" id="9800643at2"/>
<dbReference type="NCBIfam" id="TIGR00536">
    <property type="entry name" value="hemK_fam"/>
    <property type="match status" value="1"/>
</dbReference>
<keyword evidence="9" id="KW-1185">Reference proteome</keyword>
<evidence type="ECO:0000313" key="8">
    <source>
        <dbReference type="EMBL" id="RFM28810.1"/>
    </source>
</evidence>
<dbReference type="AlphaFoldDB" id="A0A3E1NLJ2"/>
<sequence length="288" mass="32344">MTIQQAYQHLLTQLYEVYEDREAANITDWVLEHVTGRRRIDRITWKDYAVPAEQLQLLQQHAEQLLLHKPVQYVLHEAWFAGMPFYVDENVLIPRPETEELVEWVVATAGQYAPNLTIADIGTGSGCIPVAIAQKLPEAQLHAADVSAGALAIAQRNAGTQNVHVQFHEMDILDESQWPSFPAADIIVSNPPYIRDSEAAQMHNNVLAHEPHLALFVPDADALLFYRKIADLALQKLTPGGCLFVEINEAFGPETVQLLQDKGYVEVELRKDLQGKDRMVRAVSTIKP</sequence>
<name>A0A3E1NLJ2_9BACT</name>
<proteinExistence type="inferred from homology"/>
<dbReference type="GO" id="GO:0003676">
    <property type="term" value="F:nucleic acid binding"/>
    <property type="evidence" value="ECO:0007669"/>
    <property type="project" value="InterPro"/>
</dbReference>
<dbReference type="InterPro" id="IPR007848">
    <property type="entry name" value="Small_mtfrase_dom"/>
</dbReference>
<dbReference type="InterPro" id="IPR040758">
    <property type="entry name" value="PrmC_N"/>
</dbReference>
<dbReference type="InterPro" id="IPR004556">
    <property type="entry name" value="HemK-like"/>
</dbReference>
<evidence type="ECO:0000256" key="1">
    <source>
        <dbReference type="ARBA" id="ARBA00022603"/>
    </source>
</evidence>
<dbReference type="EC" id="2.1.1.297" evidence="5"/>
<dbReference type="GO" id="GO:0032259">
    <property type="term" value="P:methylation"/>
    <property type="evidence" value="ECO:0007669"/>
    <property type="project" value="UniProtKB-KW"/>
</dbReference>
<evidence type="ECO:0000259" key="7">
    <source>
        <dbReference type="Pfam" id="PF17827"/>
    </source>
</evidence>
<comment type="function">
    <text evidence="5">Methylates the class 1 translation termination release factors RF1/PrfA and RF2/PrfB on the glutamine residue of the universally conserved GGQ motif.</text>
</comment>
<dbReference type="InterPro" id="IPR002052">
    <property type="entry name" value="DNA_methylase_N6_adenine_CS"/>
</dbReference>
<dbReference type="RefSeq" id="WP_116846798.1">
    <property type="nucleotide sequence ID" value="NZ_QTJU01000002.1"/>
</dbReference>
<keyword evidence="3 5" id="KW-0949">S-adenosyl-L-methionine</keyword>
<evidence type="ECO:0000256" key="4">
    <source>
        <dbReference type="ARBA" id="ARBA00048391"/>
    </source>
</evidence>
<dbReference type="NCBIfam" id="TIGR03534">
    <property type="entry name" value="RF_mod_PrmC"/>
    <property type="match status" value="1"/>
</dbReference>
<comment type="caution">
    <text evidence="5">Lacks conserved residue(s) required for the propagation of feature annotation.</text>
</comment>
<dbReference type="SUPFAM" id="SSF53335">
    <property type="entry name" value="S-adenosyl-L-methionine-dependent methyltransferases"/>
    <property type="match status" value="1"/>
</dbReference>
<accession>A0A3E1NLJ2</accession>
<protein>
    <recommendedName>
        <fullName evidence="5">Release factor glutamine methyltransferase</fullName>
        <shortName evidence="5">RF MTase</shortName>
        <ecNumber evidence="5">2.1.1.297</ecNumber>
    </recommendedName>
    <alternativeName>
        <fullName evidence="5">N5-glutamine methyltransferase PrmC</fullName>
    </alternativeName>
    <alternativeName>
        <fullName evidence="5">Protein-(glutamine-N5) MTase PrmC</fullName>
    </alternativeName>
    <alternativeName>
        <fullName evidence="5">Protein-glutamine N-methyltransferase PrmC</fullName>
    </alternativeName>
</protein>
<dbReference type="InterPro" id="IPR029063">
    <property type="entry name" value="SAM-dependent_MTases_sf"/>
</dbReference>
<keyword evidence="1 5" id="KW-0489">Methyltransferase</keyword>
<evidence type="ECO:0000256" key="3">
    <source>
        <dbReference type="ARBA" id="ARBA00022691"/>
    </source>
</evidence>
<evidence type="ECO:0000259" key="6">
    <source>
        <dbReference type="Pfam" id="PF05175"/>
    </source>
</evidence>
<feature type="binding site" evidence="5">
    <location>
        <position position="190"/>
    </location>
    <ligand>
        <name>S-adenosyl-L-methionine</name>
        <dbReference type="ChEBI" id="CHEBI:59789"/>
    </ligand>
</feature>
<comment type="caution">
    <text evidence="8">The sequence shown here is derived from an EMBL/GenBank/DDBJ whole genome shotgun (WGS) entry which is preliminary data.</text>
</comment>
<keyword evidence="2 5" id="KW-0808">Transferase</keyword>
<comment type="similarity">
    <text evidence="5">Belongs to the protein N5-glutamine methyltransferase family. PrmC subfamily.</text>
</comment>